<dbReference type="InterPro" id="IPR000064">
    <property type="entry name" value="NLP_P60_dom"/>
</dbReference>
<reference evidence="8 9" key="1">
    <citation type="submission" date="2010-12" db="EMBL/GenBank/DDBJ databases">
        <authorList>
            <person name="Muzny D."/>
            <person name="Qin X."/>
            <person name="Deng J."/>
            <person name="Jiang H."/>
            <person name="Liu Y."/>
            <person name="Qu J."/>
            <person name="Song X.-Z."/>
            <person name="Zhang L."/>
            <person name="Thornton R."/>
            <person name="Coyle M."/>
            <person name="Francisco L."/>
            <person name="Jackson L."/>
            <person name="Javaid M."/>
            <person name="Korchina V."/>
            <person name="Kovar C."/>
            <person name="Mata R."/>
            <person name="Mathew T."/>
            <person name="Ngo R."/>
            <person name="Nguyen L."/>
            <person name="Nguyen N."/>
            <person name="Okwuonu G."/>
            <person name="Ongeri F."/>
            <person name="Pham C."/>
            <person name="Simmons D."/>
            <person name="Wilczek-Boney K."/>
            <person name="Hale W."/>
            <person name="Jakkamsetti A."/>
            <person name="Pham P."/>
            <person name="Ruth R."/>
            <person name="San Lucas F."/>
            <person name="Warren J."/>
            <person name="Zhang J."/>
            <person name="Zhao Z."/>
            <person name="Zhou C."/>
            <person name="Zhu D."/>
            <person name="Lee S."/>
            <person name="Bess C."/>
            <person name="Blankenburg K."/>
            <person name="Forbes L."/>
            <person name="Fu Q."/>
            <person name="Gubbala S."/>
            <person name="Hirani K."/>
            <person name="Jayaseelan J.C."/>
            <person name="Lara F."/>
            <person name="Munidasa M."/>
            <person name="Palculict T."/>
            <person name="Patil S."/>
            <person name="Pu L.-L."/>
            <person name="Saada N."/>
            <person name="Tang L."/>
            <person name="Weissenberger G."/>
            <person name="Zhu Y."/>
            <person name="Hemphill L."/>
            <person name="Shang Y."/>
            <person name="Youmans B."/>
            <person name="Ayvaz T."/>
            <person name="Ross M."/>
            <person name="Santibanez J."/>
            <person name="Aqrawi P."/>
            <person name="Gross S."/>
            <person name="Joshi V."/>
            <person name="Fowler G."/>
            <person name="Nazareth L."/>
            <person name="Reid J."/>
            <person name="Worley K."/>
            <person name="Petrosino J."/>
            <person name="Highlander S."/>
            <person name="Gibbs R."/>
        </authorList>
    </citation>
    <scope>NUCLEOTIDE SEQUENCE [LARGE SCALE GENOMIC DNA]</scope>
    <source>
        <strain evidence="8 9">DSM 3986</strain>
    </source>
</reference>
<evidence type="ECO:0000256" key="6">
    <source>
        <dbReference type="SAM" id="SignalP"/>
    </source>
</evidence>
<dbReference type="EMBL" id="AEPW01000077">
    <property type="protein sequence ID" value="EFU76286.1"/>
    <property type="molecule type" value="Genomic_DNA"/>
</dbReference>
<organism evidence="8 9">
    <name type="scientific">Lachnoanaerobaculum saburreum DSM 3986</name>
    <dbReference type="NCBI Taxonomy" id="887325"/>
    <lineage>
        <taxon>Bacteria</taxon>
        <taxon>Bacillati</taxon>
        <taxon>Bacillota</taxon>
        <taxon>Clostridia</taxon>
        <taxon>Lachnospirales</taxon>
        <taxon>Lachnospiraceae</taxon>
        <taxon>Lachnoanaerobaculum</taxon>
    </lineage>
</organism>
<evidence type="ECO:0000256" key="1">
    <source>
        <dbReference type="ARBA" id="ARBA00007074"/>
    </source>
</evidence>
<comment type="similarity">
    <text evidence="1">Belongs to the peptidase C40 family.</text>
</comment>
<feature type="compositionally biased region" description="Basic and acidic residues" evidence="5">
    <location>
        <begin position="489"/>
        <end position="507"/>
    </location>
</feature>
<dbReference type="InterPro" id="IPR038765">
    <property type="entry name" value="Papain-like_cys_pep_sf"/>
</dbReference>
<protein>
    <submittedName>
        <fullName evidence="8">NlpC/P60 family protein</fullName>
    </submittedName>
</protein>
<proteinExistence type="inferred from homology"/>
<keyword evidence="6" id="KW-0732">Signal</keyword>
<dbReference type="Proteomes" id="UP000003434">
    <property type="component" value="Unassembled WGS sequence"/>
</dbReference>
<dbReference type="PANTHER" id="PTHR47053:SF1">
    <property type="entry name" value="MUREIN DD-ENDOPEPTIDASE MEPH-RELATED"/>
    <property type="match status" value="1"/>
</dbReference>
<dbReference type="AlphaFoldDB" id="E6LPL7"/>
<dbReference type="InterPro" id="IPR051202">
    <property type="entry name" value="Peptidase_C40"/>
</dbReference>
<dbReference type="PROSITE" id="PS51935">
    <property type="entry name" value="NLPC_P60"/>
    <property type="match status" value="1"/>
</dbReference>
<dbReference type="GO" id="GO:0008234">
    <property type="term" value="F:cysteine-type peptidase activity"/>
    <property type="evidence" value="ECO:0007669"/>
    <property type="project" value="UniProtKB-KW"/>
</dbReference>
<feature type="compositionally biased region" description="Basic and acidic residues" evidence="5">
    <location>
        <begin position="446"/>
        <end position="457"/>
    </location>
</feature>
<dbReference type="SUPFAM" id="SSF54001">
    <property type="entry name" value="Cysteine proteinases"/>
    <property type="match status" value="1"/>
</dbReference>
<feature type="compositionally biased region" description="Low complexity" evidence="5">
    <location>
        <begin position="290"/>
        <end position="300"/>
    </location>
</feature>
<dbReference type="Gene3D" id="2.30.30.40">
    <property type="entry name" value="SH3 Domains"/>
    <property type="match status" value="1"/>
</dbReference>
<evidence type="ECO:0000313" key="9">
    <source>
        <dbReference type="Proteomes" id="UP000003434"/>
    </source>
</evidence>
<evidence type="ECO:0000256" key="4">
    <source>
        <dbReference type="ARBA" id="ARBA00022807"/>
    </source>
</evidence>
<evidence type="ECO:0000313" key="8">
    <source>
        <dbReference type="EMBL" id="EFU76286.1"/>
    </source>
</evidence>
<evidence type="ECO:0000256" key="3">
    <source>
        <dbReference type="ARBA" id="ARBA00022801"/>
    </source>
</evidence>
<dbReference type="Pfam" id="PF00877">
    <property type="entry name" value="NLPC_P60"/>
    <property type="match status" value="1"/>
</dbReference>
<evidence type="ECO:0000256" key="2">
    <source>
        <dbReference type="ARBA" id="ARBA00022670"/>
    </source>
</evidence>
<dbReference type="InterPro" id="IPR003646">
    <property type="entry name" value="SH3-like_bac-type"/>
</dbReference>
<feature type="chain" id="PRO_5003208017" evidence="6">
    <location>
        <begin position="25"/>
        <end position="727"/>
    </location>
</feature>
<evidence type="ECO:0000259" key="7">
    <source>
        <dbReference type="PROSITE" id="PS51935"/>
    </source>
</evidence>
<name>E6LPL7_9FIRM</name>
<feature type="compositionally biased region" description="Polar residues" evidence="5">
    <location>
        <begin position="458"/>
        <end position="468"/>
    </location>
</feature>
<feature type="compositionally biased region" description="Basic and acidic residues" evidence="5">
    <location>
        <begin position="564"/>
        <end position="576"/>
    </location>
</feature>
<feature type="domain" description="NlpC/P60" evidence="7">
    <location>
        <begin position="608"/>
        <end position="727"/>
    </location>
</feature>
<dbReference type="Pfam" id="PF08239">
    <property type="entry name" value="SH3_3"/>
    <property type="match status" value="1"/>
</dbReference>
<keyword evidence="4" id="KW-0788">Thiol protease</keyword>
<keyword evidence="3" id="KW-0378">Hydrolase</keyword>
<feature type="compositionally biased region" description="Polar residues" evidence="5">
    <location>
        <begin position="435"/>
        <end position="445"/>
    </location>
</feature>
<dbReference type="Gene3D" id="3.90.1720.10">
    <property type="entry name" value="endopeptidase domain like (from Nostoc punctiforme)"/>
    <property type="match status" value="1"/>
</dbReference>
<sequence>MKKKILTLASALTFVSLYSFNAYADMDLETSNAVSGIAVALNNYKASSISPQTALGESLKTATTNTIEITGSDDARTKLVKDVVKYEGPSIQDKLKEEVIKDDLAVAKNKKDTVVHSDPKETGEEVGSISYSSVATVVGSEVNETGEWLKINSGNVEGYVKASDVATGNKAKKLAKESVVTYGTVVDIDNVRLRKTPDITSGTLTMLEGGEKYVVVGQDKNFLKVQVDDDLTGYVYKDFLKTDVAYKTAKTKEESTIEALNKAKLETEAKEAMAIYENMVVADEQTAAQSKETTTKGESTTSKEVKKSSDKASISATSEEAKTVKSPAAEKRETPASKEVDIKVPDNTKEPAKTEKETAKKDTGSVETAKQNVETVLTPPEVKTESETINAIEDTKLTETKITVETVKEPKASTSVEIATEQTKANIETVKGPKASTSVETATEQTKAKIETVKEPKASTSVETATEQTKAKIETVSAPEAVETTKQPETAESKAEPETREVTETVKETPTATTASESISAIEDTTKQPETTVETTKPATTKAETKAETTVAVYGPGGSAQKPQDTEKTKKSKEEGTVVTGEKGGPGVSKKKETTAAQTEATKAVKEKASRDAVVAYAKQFVGNPYVYGGTSLTKGADCSGFVMRVYEKFGISTSRISRDQANDGTEIPISQIKPGDLVFYSSGGDINHVAIYIGDGQIIHAANKQLGIRIGSMNHRTPIKAVRLIK</sequence>
<evidence type="ECO:0000256" key="5">
    <source>
        <dbReference type="SAM" id="MobiDB-lite"/>
    </source>
</evidence>
<feature type="compositionally biased region" description="Basic and acidic residues" evidence="5">
    <location>
        <begin position="301"/>
        <end position="310"/>
    </location>
</feature>
<feature type="region of interest" description="Disordered" evidence="5">
    <location>
        <begin position="287"/>
        <end position="386"/>
    </location>
</feature>
<comment type="caution">
    <text evidence="8">The sequence shown here is derived from an EMBL/GenBank/DDBJ whole genome shotgun (WGS) entry which is preliminary data.</text>
</comment>
<gene>
    <name evidence="8" type="ORF">HMPREF0381_1902</name>
</gene>
<feature type="signal peptide" evidence="6">
    <location>
        <begin position="1"/>
        <end position="24"/>
    </location>
</feature>
<dbReference type="RefSeq" id="WP_008751666.1">
    <property type="nucleotide sequence ID" value="NZ_GL622296.1"/>
</dbReference>
<dbReference type="HOGENOM" id="CLU_403756_0_0_9"/>
<feature type="compositionally biased region" description="Low complexity" evidence="5">
    <location>
        <begin position="528"/>
        <end position="553"/>
    </location>
</feature>
<accession>E6LPL7</accession>
<dbReference type="eggNOG" id="COG0791">
    <property type="taxonomic scope" value="Bacteria"/>
</dbReference>
<feature type="compositionally biased region" description="Basic and acidic residues" evidence="5">
    <location>
        <begin position="319"/>
        <end position="364"/>
    </location>
</feature>
<dbReference type="GO" id="GO:0006508">
    <property type="term" value="P:proteolysis"/>
    <property type="evidence" value="ECO:0007669"/>
    <property type="project" value="UniProtKB-KW"/>
</dbReference>
<feature type="region of interest" description="Disordered" evidence="5">
    <location>
        <begin position="427"/>
        <end position="597"/>
    </location>
</feature>
<keyword evidence="2" id="KW-0645">Protease</keyword>
<feature type="compositionally biased region" description="Polar residues" evidence="5">
    <location>
        <begin position="365"/>
        <end position="375"/>
    </location>
</feature>
<dbReference type="PANTHER" id="PTHR47053">
    <property type="entry name" value="MUREIN DD-ENDOPEPTIDASE MEPH-RELATED"/>
    <property type="match status" value="1"/>
</dbReference>